<dbReference type="EMBL" id="PQGA01000003">
    <property type="protein sequence ID" value="POR53600.1"/>
    <property type="molecule type" value="Genomic_DNA"/>
</dbReference>
<evidence type="ECO:0000313" key="1">
    <source>
        <dbReference type="EMBL" id="POR53600.1"/>
    </source>
</evidence>
<accession>A0A2S4MFT2</accession>
<evidence type="ECO:0000313" key="2">
    <source>
        <dbReference type="Proteomes" id="UP000237381"/>
    </source>
</evidence>
<dbReference type="Proteomes" id="UP000237381">
    <property type="component" value="Unassembled WGS sequence"/>
</dbReference>
<name>A0A2S4MFT2_9BURK</name>
<keyword evidence="2" id="KW-1185">Reference proteome</keyword>
<protein>
    <submittedName>
        <fullName evidence="1">Uncharacterized protein</fullName>
    </submittedName>
</protein>
<reference evidence="1 2" key="1">
    <citation type="submission" date="2018-01" db="EMBL/GenBank/DDBJ databases">
        <title>Genomic Encyclopedia of Type Strains, Phase III (KMG-III): the genomes of soil and plant-associated and newly described type strains.</title>
        <authorList>
            <person name="Whitman W."/>
        </authorList>
    </citation>
    <scope>NUCLEOTIDE SEQUENCE [LARGE SCALE GENOMIC DNA]</scope>
    <source>
        <strain evidence="1 2">JCM 18070</strain>
    </source>
</reference>
<gene>
    <name evidence="1" type="ORF">B0G62_103172</name>
</gene>
<organism evidence="1 2">
    <name type="scientific">Paraburkholderia eburnea</name>
    <dbReference type="NCBI Taxonomy" id="1189126"/>
    <lineage>
        <taxon>Bacteria</taxon>
        <taxon>Pseudomonadati</taxon>
        <taxon>Pseudomonadota</taxon>
        <taxon>Betaproteobacteria</taxon>
        <taxon>Burkholderiales</taxon>
        <taxon>Burkholderiaceae</taxon>
        <taxon>Paraburkholderia</taxon>
    </lineage>
</organism>
<comment type="caution">
    <text evidence="1">The sequence shown here is derived from an EMBL/GenBank/DDBJ whole genome shotgun (WGS) entry which is preliminary data.</text>
</comment>
<sequence length="68" mass="8074">MTLCAWQRDSLEAIRESFEETKLRVTHGSDPVGRKQAFVKKVQLEQAQLEQQQYELAEQRRERAEQQL</sequence>
<dbReference type="AlphaFoldDB" id="A0A2S4MFT2"/>
<proteinExistence type="predicted"/>